<dbReference type="InterPro" id="IPR004435">
    <property type="entry name" value="MobB_dom"/>
</dbReference>
<sequence length="173" mass="19107">METVKILQVVGFKNSGKTTLILQLLKMAEQLGKSVAVIKHHGHGGALGMPPADTDSTRFFAAGAESSVAFGGGVIQLHMRKPLVSVEELLTLAQMHEPDLVLIEGYKDAKYDKIVLLRSEEDWTDLQKLDNIVLVIGQETTRLKTRGFIERTNTDQLTSWFADWLEGGTDESI</sequence>
<proteinExistence type="predicted"/>
<evidence type="ECO:0000313" key="2">
    <source>
        <dbReference type="EMBL" id="AQQ51944.1"/>
    </source>
</evidence>
<gene>
    <name evidence="2" type="ORF">B0X71_01620</name>
</gene>
<dbReference type="GO" id="GO:0005525">
    <property type="term" value="F:GTP binding"/>
    <property type="evidence" value="ECO:0007669"/>
    <property type="project" value="InterPro"/>
</dbReference>
<name>A0A1Q2KUZ8_9BACL</name>
<dbReference type="KEGG" id="pmar:B0X71_01620"/>
<dbReference type="EMBL" id="CP019640">
    <property type="protein sequence ID" value="AQQ51944.1"/>
    <property type="molecule type" value="Genomic_DNA"/>
</dbReference>
<dbReference type="NCBIfam" id="TIGR00176">
    <property type="entry name" value="mobB"/>
    <property type="match status" value="1"/>
</dbReference>
<reference evidence="2 3" key="1">
    <citation type="submission" date="2017-02" db="EMBL/GenBank/DDBJ databases">
        <title>The complete genomic sequence of a novel cold adapted crude oil-degrading bacterium Planococcus qaidamina Y42.</title>
        <authorList>
            <person name="Yang R."/>
        </authorList>
    </citation>
    <scope>NUCLEOTIDE SEQUENCE [LARGE SCALE GENOMIC DNA]</scope>
    <source>
        <strain evidence="2 3">Y42</strain>
    </source>
</reference>
<dbReference type="OrthoDB" id="9786803at2"/>
<dbReference type="PANTHER" id="PTHR40072">
    <property type="entry name" value="MOLYBDOPTERIN-GUANINE DINUCLEOTIDE BIOSYNTHESIS ADAPTER PROTEIN-RELATED"/>
    <property type="match status" value="1"/>
</dbReference>
<dbReference type="Proteomes" id="UP000188184">
    <property type="component" value="Chromosome"/>
</dbReference>
<accession>A0A1Q2KUZ8</accession>
<dbReference type="Gene3D" id="3.40.50.300">
    <property type="entry name" value="P-loop containing nucleotide triphosphate hydrolases"/>
    <property type="match status" value="1"/>
</dbReference>
<dbReference type="InterPro" id="IPR052539">
    <property type="entry name" value="MGD_biosynthesis_adapter"/>
</dbReference>
<dbReference type="PANTHER" id="PTHR40072:SF1">
    <property type="entry name" value="MOLYBDOPTERIN-GUANINE DINUCLEOTIDE BIOSYNTHESIS ADAPTER PROTEIN"/>
    <property type="match status" value="1"/>
</dbReference>
<dbReference type="Pfam" id="PF03205">
    <property type="entry name" value="MobB"/>
    <property type="match status" value="1"/>
</dbReference>
<dbReference type="AlphaFoldDB" id="A0A1Q2KUZ8"/>
<organism evidence="2 3">
    <name type="scientific">Planococcus lenghuensis</name>
    <dbReference type="NCBI Taxonomy" id="2213202"/>
    <lineage>
        <taxon>Bacteria</taxon>
        <taxon>Bacillati</taxon>
        <taxon>Bacillota</taxon>
        <taxon>Bacilli</taxon>
        <taxon>Bacillales</taxon>
        <taxon>Caryophanaceae</taxon>
        <taxon>Planococcus</taxon>
    </lineage>
</organism>
<evidence type="ECO:0000313" key="3">
    <source>
        <dbReference type="Proteomes" id="UP000188184"/>
    </source>
</evidence>
<keyword evidence="3" id="KW-1185">Reference proteome</keyword>
<dbReference type="GO" id="GO:0006777">
    <property type="term" value="P:Mo-molybdopterin cofactor biosynthetic process"/>
    <property type="evidence" value="ECO:0007669"/>
    <property type="project" value="InterPro"/>
</dbReference>
<protein>
    <submittedName>
        <fullName evidence="2">Molybdopterin-guanine dinucleotide biosynthesis protein B</fullName>
    </submittedName>
</protein>
<dbReference type="InterPro" id="IPR027417">
    <property type="entry name" value="P-loop_NTPase"/>
</dbReference>
<evidence type="ECO:0000259" key="1">
    <source>
        <dbReference type="Pfam" id="PF03205"/>
    </source>
</evidence>
<dbReference type="RefSeq" id="WP_077587817.1">
    <property type="nucleotide sequence ID" value="NZ_CP019640.1"/>
</dbReference>
<dbReference type="SUPFAM" id="SSF52540">
    <property type="entry name" value="P-loop containing nucleoside triphosphate hydrolases"/>
    <property type="match status" value="1"/>
</dbReference>
<feature type="domain" description="Molybdopterin-guanine dinucleotide biosynthesis protein B (MobB)" evidence="1">
    <location>
        <begin position="6"/>
        <end position="136"/>
    </location>
</feature>